<sequence>MTSKEKKILKFEYWKLLVARSASIDECGKPNSNINQRIYAIQDIFFALGWGVPAYDEMDDLIRNQVWRFNIDRDGARYYTYINEDGSVGDAISHVPDDLKEFVDQKHNWIR</sequence>
<evidence type="ECO:0000313" key="1">
    <source>
        <dbReference type="EMBL" id="MDB6262803.1"/>
    </source>
</evidence>
<dbReference type="Proteomes" id="UP001143700">
    <property type="component" value="Unassembled WGS sequence"/>
</dbReference>
<comment type="caution">
    <text evidence="1">The sequence shown here is derived from an EMBL/GenBank/DDBJ whole genome shotgun (WGS) entry which is preliminary data.</text>
</comment>
<name>A0A9X4AE65_LACAM</name>
<evidence type="ECO:0000313" key="2">
    <source>
        <dbReference type="Proteomes" id="UP001143700"/>
    </source>
</evidence>
<gene>
    <name evidence="1" type="ORF">ODV15_09645</name>
</gene>
<dbReference type="EMBL" id="JAOTGU010000019">
    <property type="protein sequence ID" value="MDB6262803.1"/>
    <property type="molecule type" value="Genomic_DNA"/>
</dbReference>
<organism evidence="1 2">
    <name type="scientific">Lactobacillus amylovorus</name>
    <dbReference type="NCBI Taxonomy" id="1604"/>
    <lineage>
        <taxon>Bacteria</taxon>
        <taxon>Bacillati</taxon>
        <taxon>Bacillota</taxon>
        <taxon>Bacilli</taxon>
        <taxon>Lactobacillales</taxon>
        <taxon>Lactobacillaceae</taxon>
        <taxon>Lactobacillus</taxon>
    </lineage>
</organism>
<accession>A0A9X4AE65</accession>
<reference evidence="1" key="1">
    <citation type="journal article" date="2022" name="Microorganisms">
        <title>Antibiotic Susceptibility, Resistance Gene Determinants and Corresponding Genomic Regions in Lactobacillus amylovorus Isolates Derived from Wild Boars and Domestic Pigs.</title>
        <authorList>
            <person name="Moravkova M."/>
            <person name="Kostovova I."/>
            <person name="Kavanova K."/>
            <person name="Pechar R."/>
            <person name="Stanek S."/>
            <person name="Brychta A."/>
            <person name="Zeman M."/>
            <person name="Kubasova T."/>
        </authorList>
    </citation>
    <scope>NUCLEOTIDE SEQUENCE</scope>
    <source>
        <strain evidence="1">M356A</strain>
    </source>
</reference>
<proteinExistence type="predicted"/>
<dbReference type="AlphaFoldDB" id="A0A9X4AE65"/>
<dbReference type="RefSeq" id="WP_271870736.1">
    <property type="nucleotide sequence ID" value="NZ_JAOTGU010000019.1"/>
</dbReference>
<reference evidence="1" key="2">
    <citation type="submission" date="2022-10" db="EMBL/GenBank/DDBJ databases">
        <authorList>
            <person name="Kostovova I."/>
            <person name="Moravkova M."/>
            <person name="Pechar R."/>
        </authorList>
    </citation>
    <scope>NUCLEOTIDE SEQUENCE</scope>
    <source>
        <strain evidence="1">M356A</strain>
    </source>
</reference>
<protein>
    <submittedName>
        <fullName evidence="1">Uncharacterized protein</fullName>
    </submittedName>
</protein>